<proteinExistence type="predicted"/>
<dbReference type="GO" id="GO:0005886">
    <property type="term" value="C:plasma membrane"/>
    <property type="evidence" value="ECO:0007669"/>
    <property type="project" value="TreeGrafter"/>
</dbReference>
<keyword evidence="3 6" id="KW-0812">Transmembrane</keyword>
<accession>A0A2J4ZXA6</accession>
<evidence type="ECO:0000256" key="6">
    <source>
        <dbReference type="SAM" id="Phobius"/>
    </source>
</evidence>
<dbReference type="Gene3D" id="1.20.1250.20">
    <property type="entry name" value="MFS general substrate transporter like domains"/>
    <property type="match status" value="1"/>
</dbReference>
<dbReference type="InterPro" id="IPR020846">
    <property type="entry name" value="MFS_dom"/>
</dbReference>
<evidence type="ECO:0000256" key="4">
    <source>
        <dbReference type="ARBA" id="ARBA00022989"/>
    </source>
</evidence>
<evidence type="ECO:0000256" key="5">
    <source>
        <dbReference type="ARBA" id="ARBA00023136"/>
    </source>
</evidence>
<comment type="caution">
    <text evidence="8">The sequence shown here is derived from an EMBL/GenBank/DDBJ whole genome shotgun (WGS) entry which is preliminary data.</text>
</comment>
<dbReference type="SUPFAM" id="SSF103473">
    <property type="entry name" value="MFS general substrate transporter"/>
    <property type="match status" value="1"/>
</dbReference>
<evidence type="ECO:0000259" key="7">
    <source>
        <dbReference type="PROSITE" id="PS50850"/>
    </source>
</evidence>
<sequence length="82" mass="8730">MKKTTIDIQAFINEHPFTKYQWMILALCFITVAMDGFDTAIIGFIASDLVQEWGVEKSALGPVMSAALVGLAVGALTAGPLA</sequence>
<evidence type="ECO:0000256" key="1">
    <source>
        <dbReference type="ARBA" id="ARBA00004141"/>
    </source>
</evidence>
<dbReference type="GO" id="GO:0046943">
    <property type="term" value="F:carboxylic acid transmembrane transporter activity"/>
    <property type="evidence" value="ECO:0007669"/>
    <property type="project" value="TreeGrafter"/>
</dbReference>
<name>A0A2J4ZXA6_9ENTR</name>
<evidence type="ECO:0000313" key="9">
    <source>
        <dbReference type="Proteomes" id="UP000234661"/>
    </source>
</evidence>
<feature type="non-terminal residue" evidence="8">
    <location>
        <position position="82"/>
    </location>
</feature>
<dbReference type="EMBL" id="PIET01000073">
    <property type="protein sequence ID" value="PLM67675.1"/>
    <property type="molecule type" value="Genomic_DNA"/>
</dbReference>
<keyword evidence="4 6" id="KW-1133">Transmembrane helix</keyword>
<protein>
    <submittedName>
        <fullName evidence="8">Aromatic acid/H+ symport family MFS transporter</fullName>
    </submittedName>
</protein>
<feature type="transmembrane region" description="Helical" evidence="6">
    <location>
        <begin position="20"/>
        <end position="47"/>
    </location>
</feature>
<keyword evidence="2" id="KW-1003">Cell membrane</keyword>
<gene>
    <name evidence="8" type="ORF">CWM85_05255</name>
</gene>
<dbReference type="InterPro" id="IPR036259">
    <property type="entry name" value="MFS_trans_sf"/>
</dbReference>
<evidence type="ECO:0000256" key="2">
    <source>
        <dbReference type="ARBA" id="ARBA00022475"/>
    </source>
</evidence>
<dbReference type="PANTHER" id="PTHR23508">
    <property type="entry name" value="CARBOXYLIC ACID TRANSPORTER PROTEIN HOMOLOG"/>
    <property type="match status" value="1"/>
</dbReference>
<feature type="transmembrane region" description="Helical" evidence="6">
    <location>
        <begin position="59"/>
        <end position="81"/>
    </location>
</feature>
<dbReference type="Proteomes" id="UP000234661">
    <property type="component" value="Unassembled WGS sequence"/>
</dbReference>
<reference evidence="8 9" key="2">
    <citation type="submission" date="2018-01" db="EMBL/GenBank/DDBJ databases">
        <title>Genomic study of Klebsiella pneumoniae.</title>
        <authorList>
            <person name="Yang Y."/>
            <person name="Bicalho R."/>
        </authorList>
    </citation>
    <scope>NUCLEOTIDE SEQUENCE [LARGE SCALE GENOMIC DNA]</scope>
    <source>
        <strain evidence="8 9">A2</strain>
    </source>
</reference>
<reference evidence="8 9" key="1">
    <citation type="submission" date="2017-11" db="EMBL/GenBank/DDBJ databases">
        <authorList>
            <person name="Han C.G."/>
        </authorList>
    </citation>
    <scope>NUCLEOTIDE SEQUENCE [LARGE SCALE GENOMIC DNA]</scope>
    <source>
        <strain evidence="8 9">A2</strain>
    </source>
</reference>
<comment type="subcellular location">
    <subcellularLocation>
        <location evidence="1">Membrane</location>
        <topology evidence="1">Multi-pass membrane protein</topology>
    </subcellularLocation>
</comment>
<feature type="domain" description="Major facilitator superfamily (MFS) profile" evidence="7">
    <location>
        <begin position="24"/>
        <end position="82"/>
    </location>
</feature>
<dbReference type="PROSITE" id="PS50850">
    <property type="entry name" value="MFS"/>
    <property type="match status" value="1"/>
</dbReference>
<evidence type="ECO:0000313" key="8">
    <source>
        <dbReference type="EMBL" id="PLM67675.1"/>
    </source>
</evidence>
<evidence type="ECO:0000256" key="3">
    <source>
        <dbReference type="ARBA" id="ARBA00022692"/>
    </source>
</evidence>
<dbReference type="AlphaFoldDB" id="A0A2J4ZXA6"/>
<organism evidence="8 9">
    <name type="scientific">Klebsiella michiganensis</name>
    <dbReference type="NCBI Taxonomy" id="1134687"/>
    <lineage>
        <taxon>Bacteria</taxon>
        <taxon>Pseudomonadati</taxon>
        <taxon>Pseudomonadota</taxon>
        <taxon>Gammaproteobacteria</taxon>
        <taxon>Enterobacterales</taxon>
        <taxon>Enterobacteriaceae</taxon>
        <taxon>Klebsiella/Raoultella group</taxon>
        <taxon>Klebsiella</taxon>
    </lineage>
</organism>
<keyword evidence="5 6" id="KW-0472">Membrane</keyword>
<dbReference type="PANTHER" id="PTHR23508:SF10">
    <property type="entry name" value="CARBOXYLIC ACID TRANSPORTER PROTEIN HOMOLOG"/>
    <property type="match status" value="1"/>
</dbReference>